<accession>A0A438D4G4</accession>
<dbReference type="EMBL" id="QGNW01001800">
    <property type="protein sequence ID" value="RVW30355.1"/>
    <property type="molecule type" value="Genomic_DNA"/>
</dbReference>
<protein>
    <submittedName>
        <fullName evidence="1">Uncharacterized protein</fullName>
    </submittedName>
</protein>
<organism evidence="1 3">
    <name type="scientific">Vitis vinifera</name>
    <name type="common">Grape</name>
    <dbReference type="NCBI Taxonomy" id="29760"/>
    <lineage>
        <taxon>Eukaryota</taxon>
        <taxon>Viridiplantae</taxon>
        <taxon>Streptophyta</taxon>
        <taxon>Embryophyta</taxon>
        <taxon>Tracheophyta</taxon>
        <taxon>Spermatophyta</taxon>
        <taxon>Magnoliopsida</taxon>
        <taxon>eudicotyledons</taxon>
        <taxon>Gunneridae</taxon>
        <taxon>Pentapetalae</taxon>
        <taxon>rosids</taxon>
        <taxon>Vitales</taxon>
        <taxon>Vitaceae</taxon>
        <taxon>Viteae</taxon>
        <taxon>Vitis</taxon>
    </lineage>
</organism>
<dbReference type="Proteomes" id="UP000288805">
    <property type="component" value="Unassembled WGS sequence"/>
</dbReference>
<dbReference type="EMBL" id="QGNW01000260">
    <property type="protein sequence ID" value="RVW80856.1"/>
    <property type="molecule type" value="Genomic_DNA"/>
</dbReference>
<evidence type="ECO:0000313" key="3">
    <source>
        <dbReference type="Proteomes" id="UP000288805"/>
    </source>
</evidence>
<gene>
    <name evidence="2" type="ORF">CK203_047842</name>
    <name evidence="1" type="ORF">CK203_097906</name>
</gene>
<sequence length="86" mass="9851">MSVIQKEYSYSLHDHPFPAGLHCNSDIYSSRQKKMVSETPFIPSPTPKFCNSLANRGEILVFWWVGRWENGGKCFLGGVFQYICSM</sequence>
<comment type="caution">
    <text evidence="1">The sequence shown here is derived from an EMBL/GenBank/DDBJ whole genome shotgun (WGS) entry which is preliminary data.</text>
</comment>
<evidence type="ECO:0000313" key="1">
    <source>
        <dbReference type="EMBL" id="RVW30355.1"/>
    </source>
</evidence>
<reference evidence="1 3" key="1">
    <citation type="journal article" date="2018" name="PLoS Genet.">
        <title>Population sequencing reveals clonal diversity and ancestral inbreeding in the grapevine cultivar Chardonnay.</title>
        <authorList>
            <person name="Roach M.J."/>
            <person name="Johnson D.L."/>
            <person name="Bohlmann J."/>
            <person name="van Vuuren H.J."/>
            <person name="Jones S.J."/>
            <person name="Pretorius I.S."/>
            <person name="Schmidt S.A."/>
            <person name="Borneman A.R."/>
        </authorList>
    </citation>
    <scope>NUCLEOTIDE SEQUENCE [LARGE SCALE GENOMIC DNA]</scope>
    <source>
        <strain evidence="3">cv. Chardonnay</strain>
        <strain evidence="1">I10V1</strain>
        <tissue evidence="1">Leaf</tissue>
    </source>
</reference>
<proteinExistence type="predicted"/>
<name>A0A438D4G4_VITVI</name>
<dbReference type="AlphaFoldDB" id="A0A438D4G4"/>
<evidence type="ECO:0000313" key="2">
    <source>
        <dbReference type="EMBL" id="RVW80856.1"/>
    </source>
</evidence>